<reference evidence="1 2" key="1">
    <citation type="submission" date="2022-01" db="EMBL/GenBank/DDBJ databases">
        <title>A chromosomal length assembly of Cordylochernes scorpioides.</title>
        <authorList>
            <person name="Zeh D."/>
            <person name="Zeh J."/>
        </authorList>
    </citation>
    <scope>NUCLEOTIDE SEQUENCE [LARGE SCALE GENOMIC DNA]</scope>
    <source>
        <strain evidence="1">IN4F17</strain>
        <tissue evidence="1">Whole Body</tissue>
    </source>
</reference>
<dbReference type="EMBL" id="CP092863">
    <property type="protein sequence ID" value="UYV61237.1"/>
    <property type="molecule type" value="Genomic_DNA"/>
</dbReference>
<accession>A0ABY6JY32</accession>
<protein>
    <recommendedName>
        <fullName evidence="3">Endonuclease/exonuclease/phosphatase domain-containing protein</fullName>
    </recommendedName>
</protein>
<evidence type="ECO:0008006" key="3">
    <source>
        <dbReference type="Google" id="ProtNLM"/>
    </source>
</evidence>
<proteinExistence type="predicted"/>
<keyword evidence="2" id="KW-1185">Reference proteome</keyword>
<evidence type="ECO:0000313" key="1">
    <source>
        <dbReference type="EMBL" id="UYV61237.1"/>
    </source>
</evidence>
<name>A0ABY6JY32_9ARAC</name>
<evidence type="ECO:0000313" key="2">
    <source>
        <dbReference type="Proteomes" id="UP001235939"/>
    </source>
</evidence>
<organism evidence="1 2">
    <name type="scientific">Cordylochernes scorpioides</name>
    <dbReference type="NCBI Taxonomy" id="51811"/>
    <lineage>
        <taxon>Eukaryota</taxon>
        <taxon>Metazoa</taxon>
        <taxon>Ecdysozoa</taxon>
        <taxon>Arthropoda</taxon>
        <taxon>Chelicerata</taxon>
        <taxon>Arachnida</taxon>
        <taxon>Pseudoscorpiones</taxon>
        <taxon>Cheliferoidea</taxon>
        <taxon>Chernetidae</taxon>
        <taxon>Cordylochernes</taxon>
    </lineage>
</organism>
<gene>
    <name evidence="1" type="ORF">LAZ67_1003999</name>
</gene>
<sequence>MDVNAHFPIWGSGAIGDTRRASLEASASQMSLQYLRAPTSYTWSNRSLRYSIDVENYLCSYLLLLSYLHSITLRYQKTQIVVNHLMNSGYPRNFILRHFYNPQQQLSSQTYRSTCIIPYSAHSVNIARYLKNKHGIRTFYTNTPKLETIVENYLCSYQKRHLSL</sequence>
<dbReference type="Proteomes" id="UP001235939">
    <property type="component" value="Chromosome 01"/>
</dbReference>